<protein>
    <submittedName>
        <fullName evidence="1">Uncharacterized protein</fullName>
    </submittedName>
</protein>
<keyword evidence="2" id="KW-1185">Reference proteome</keyword>
<name>A0AAN8ZW85_HALRR</name>
<dbReference type="AlphaFoldDB" id="A0AAN8ZW85"/>
<proteinExistence type="predicted"/>
<gene>
    <name evidence="1" type="ORF">SK128_006476</name>
</gene>
<dbReference type="Proteomes" id="UP001381693">
    <property type="component" value="Unassembled WGS sequence"/>
</dbReference>
<reference evidence="1 2" key="1">
    <citation type="submission" date="2023-11" db="EMBL/GenBank/DDBJ databases">
        <title>Halocaridina rubra genome assembly.</title>
        <authorList>
            <person name="Smith C."/>
        </authorList>
    </citation>
    <scope>NUCLEOTIDE SEQUENCE [LARGE SCALE GENOMIC DNA]</scope>
    <source>
        <strain evidence="1">EP-1</strain>
        <tissue evidence="1">Whole</tissue>
    </source>
</reference>
<evidence type="ECO:0000313" key="2">
    <source>
        <dbReference type="Proteomes" id="UP001381693"/>
    </source>
</evidence>
<dbReference type="EMBL" id="JAXCGZ010022859">
    <property type="protein sequence ID" value="KAK7021981.1"/>
    <property type="molecule type" value="Genomic_DNA"/>
</dbReference>
<evidence type="ECO:0000313" key="1">
    <source>
        <dbReference type="EMBL" id="KAK7021981.1"/>
    </source>
</evidence>
<accession>A0AAN8ZW85</accession>
<organism evidence="1 2">
    <name type="scientific">Halocaridina rubra</name>
    <name type="common">Hawaiian red shrimp</name>
    <dbReference type="NCBI Taxonomy" id="373956"/>
    <lineage>
        <taxon>Eukaryota</taxon>
        <taxon>Metazoa</taxon>
        <taxon>Ecdysozoa</taxon>
        <taxon>Arthropoda</taxon>
        <taxon>Crustacea</taxon>
        <taxon>Multicrustacea</taxon>
        <taxon>Malacostraca</taxon>
        <taxon>Eumalacostraca</taxon>
        <taxon>Eucarida</taxon>
        <taxon>Decapoda</taxon>
        <taxon>Pleocyemata</taxon>
        <taxon>Caridea</taxon>
        <taxon>Atyoidea</taxon>
        <taxon>Atyidae</taxon>
        <taxon>Halocaridina</taxon>
    </lineage>
</organism>
<comment type="caution">
    <text evidence="1">The sequence shown here is derived from an EMBL/GenBank/DDBJ whole genome shotgun (WGS) entry which is preliminary data.</text>
</comment>
<sequence length="127" mass="14489">MAFPLGEIELAALNLLKKHLVDAALWSVGLASNEQLADQDELIDVNPMNADSKYPEGRESTISISELPRVWEVHRLTWECKMRQGLQNQIKLLSTEYSYDNHYLYPAASTELRRSSCVSRAPPLWMN</sequence>